<dbReference type="SUPFAM" id="SSF52499">
    <property type="entry name" value="Isochorismatase-like hydrolases"/>
    <property type="match status" value="1"/>
</dbReference>
<dbReference type="Pfam" id="PF00857">
    <property type="entry name" value="Isochorismatase"/>
    <property type="match status" value="1"/>
</dbReference>
<dbReference type="CDD" id="cd00431">
    <property type="entry name" value="cysteine_hydrolases"/>
    <property type="match status" value="1"/>
</dbReference>
<keyword evidence="1" id="KW-0378">Hydrolase</keyword>
<evidence type="ECO:0000256" key="1">
    <source>
        <dbReference type="ARBA" id="ARBA00022801"/>
    </source>
</evidence>
<protein>
    <submittedName>
        <fullName evidence="3">Isochorismatase</fullName>
    </submittedName>
</protein>
<dbReference type="InterPro" id="IPR050272">
    <property type="entry name" value="Isochorismatase-like_hydrls"/>
</dbReference>
<organism evidence="3 4">
    <name type="scientific">Pseudaminobacter soli</name>
    <name type="common">ex Li et al. 2025</name>
    <dbReference type="NCBI Taxonomy" id="1295366"/>
    <lineage>
        <taxon>Bacteria</taxon>
        <taxon>Pseudomonadati</taxon>
        <taxon>Pseudomonadota</taxon>
        <taxon>Alphaproteobacteria</taxon>
        <taxon>Hyphomicrobiales</taxon>
        <taxon>Phyllobacteriaceae</taxon>
        <taxon>Pseudaminobacter</taxon>
    </lineage>
</organism>
<evidence type="ECO:0000313" key="3">
    <source>
        <dbReference type="EMBL" id="PSJ56864.1"/>
    </source>
</evidence>
<dbReference type="Proteomes" id="UP000240653">
    <property type="component" value="Unassembled WGS sequence"/>
</dbReference>
<reference evidence="3 4" key="1">
    <citation type="submission" date="2018-03" db="EMBL/GenBank/DDBJ databases">
        <title>The draft genome of Mesorhizobium soli JCM 19897.</title>
        <authorList>
            <person name="Li L."/>
            <person name="Liu L."/>
            <person name="Liang L."/>
            <person name="Wang T."/>
            <person name="Zhang X."/>
        </authorList>
    </citation>
    <scope>NUCLEOTIDE SEQUENCE [LARGE SCALE GENOMIC DNA]</scope>
    <source>
        <strain evidence="3 4">JCM 19897</strain>
    </source>
</reference>
<sequence>MHSVGIRQEIIDRVVKRRGKLHVFEDLVPSETAVVVIDMQGTFCDAGAPAEVPLSRGIISSINRLNAGVRRLGGRVIWVTHAVRKWHSGNEWSNFIDHFVADEIRIRTLESMVPDAPGQRVTQGLEVDPADIQMIKNRYSALTPGSSQLERVLRSLGIRNLLIVGTKTNVCCESTTRDAMMMDFRPVMISDGTAALSDREHQSALENVIQQFGDVYSVDEVLALIERSKTVA</sequence>
<dbReference type="PANTHER" id="PTHR43540">
    <property type="entry name" value="PEROXYUREIDOACRYLATE/UREIDOACRYLATE AMIDOHYDROLASE-RELATED"/>
    <property type="match status" value="1"/>
</dbReference>
<dbReference type="InterPro" id="IPR000868">
    <property type="entry name" value="Isochorismatase-like_dom"/>
</dbReference>
<dbReference type="PANTHER" id="PTHR43540:SF6">
    <property type="entry name" value="ISOCHORISMATASE-LIKE DOMAIN-CONTAINING PROTEIN"/>
    <property type="match status" value="1"/>
</dbReference>
<dbReference type="InterPro" id="IPR036380">
    <property type="entry name" value="Isochorismatase-like_sf"/>
</dbReference>
<accession>A0A2P7S353</accession>
<comment type="caution">
    <text evidence="3">The sequence shown here is derived from an EMBL/GenBank/DDBJ whole genome shotgun (WGS) entry which is preliminary data.</text>
</comment>
<dbReference type="RefSeq" id="WP_106726459.1">
    <property type="nucleotide sequence ID" value="NZ_PXYL01000016.1"/>
</dbReference>
<dbReference type="GO" id="GO:0016787">
    <property type="term" value="F:hydrolase activity"/>
    <property type="evidence" value="ECO:0007669"/>
    <property type="project" value="UniProtKB-KW"/>
</dbReference>
<feature type="domain" description="Isochorismatase-like" evidence="2">
    <location>
        <begin position="32"/>
        <end position="219"/>
    </location>
</feature>
<proteinExistence type="predicted"/>
<keyword evidence="4" id="KW-1185">Reference proteome</keyword>
<dbReference type="OrthoDB" id="8477867at2"/>
<name>A0A2P7S353_9HYPH</name>
<dbReference type="Gene3D" id="3.40.50.850">
    <property type="entry name" value="Isochorismatase-like"/>
    <property type="match status" value="1"/>
</dbReference>
<evidence type="ECO:0000259" key="2">
    <source>
        <dbReference type="Pfam" id="PF00857"/>
    </source>
</evidence>
<dbReference type="EMBL" id="PXYL01000016">
    <property type="protein sequence ID" value="PSJ56864.1"/>
    <property type="molecule type" value="Genomic_DNA"/>
</dbReference>
<gene>
    <name evidence="3" type="ORF">C7I85_23550</name>
</gene>
<dbReference type="AlphaFoldDB" id="A0A2P7S353"/>
<evidence type="ECO:0000313" key="4">
    <source>
        <dbReference type="Proteomes" id="UP000240653"/>
    </source>
</evidence>